<reference evidence="2 3" key="1">
    <citation type="submission" date="2019-08" db="EMBL/GenBank/DDBJ databases">
        <authorList>
            <person name="Herpell B J."/>
        </authorList>
    </citation>
    <scope>NUCLEOTIDE SEQUENCE [LARGE SCALE GENOMIC DNA]</scope>
    <source>
        <strain evidence="3">Msb3</strain>
    </source>
</reference>
<dbReference type="Pfam" id="PF06850">
    <property type="entry name" value="PHB_depo_C"/>
    <property type="match status" value="1"/>
</dbReference>
<dbReference type="Proteomes" id="UP000325811">
    <property type="component" value="Chromosome I"/>
</dbReference>
<dbReference type="AlphaFoldDB" id="A0A5Q4YVJ9"/>
<evidence type="ECO:0000313" key="3">
    <source>
        <dbReference type="Proteomes" id="UP000325811"/>
    </source>
</evidence>
<dbReference type="KEGG" id="pdio:PDMSB3_2452"/>
<accession>A0A5Q4YVJ9</accession>
<gene>
    <name evidence="2" type="ORF">PDMSB3_2452</name>
</gene>
<feature type="domain" description="PHB de-polymerase C-terminal" evidence="1">
    <location>
        <begin position="1"/>
        <end position="105"/>
    </location>
</feature>
<protein>
    <submittedName>
        <fullName evidence="2">Polyhydroxyalkanoate depolymerase, intracellular</fullName>
    </submittedName>
</protein>
<dbReference type="InterPro" id="IPR009656">
    <property type="entry name" value="PHB_depo_C"/>
</dbReference>
<dbReference type="InterPro" id="IPR029058">
    <property type="entry name" value="AB_hydrolase_fold"/>
</dbReference>
<dbReference type="EMBL" id="LR699553">
    <property type="protein sequence ID" value="VVD28908.1"/>
    <property type="molecule type" value="Genomic_DNA"/>
</dbReference>
<evidence type="ECO:0000259" key="1">
    <source>
        <dbReference type="Pfam" id="PF06850"/>
    </source>
</evidence>
<organism evidence="2 3">
    <name type="scientific">Paraburkholderia dioscoreae</name>
    <dbReference type="NCBI Taxonomy" id="2604047"/>
    <lineage>
        <taxon>Bacteria</taxon>
        <taxon>Pseudomonadati</taxon>
        <taxon>Pseudomonadota</taxon>
        <taxon>Betaproteobacteria</taxon>
        <taxon>Burkholderiales</taxon>
        <taxon>Burkholderiaceae</taxon>
        <taxon>Paraburkholderia</taxon>
    </lineage>
</organism>
<sequence>MTEDYFLDTIRVSFQEYSLALGNWKIGTRHVRPQDIVSTALCTVEGARDDITGAGQTHAAQALCSGIAPDMRQMLTVKDCDHYDLFTGPKWRDVIHPALSAFWRSIR</sequence>
<dbReference type="SUPFAM" id="SSF53474">
    <property type="entry name" value="alpha/beta-Hydrolases"/>
    <property type="match status" value="1"/>
</dbReference>
<name>A0A5Q4YVJ9_9BURK</name>
<proteinExistence type="predicted"/>
<keyword evidence="3" id="KW-1185">Reference proteome</keyword>
<evidence type="ECO:0000313" key="2">
    <source>
        <dbReference type="EMBL" id="VVD28908.1"/>
    </source>
</evidence>